<comment type="caution">
    <text evidence="1">The sequence shown here is derived from an EMBL/GenBank/DDBJ whole genome shotgun (WGS) entry which is preliminary data.</text>
</comment>
<sequence length="88" mass="9907">MNAPLRFNEALLITDRAFHPLQCIAWAHEGDGELSLTVIDRTSTRTLGRKRISTAAYSDPLQLAAFIQQTRQELSEVGIDLAPWRMPD</sequence>
<evidence type="ECO:0000313" key="1">
    <source>
        <dbReference type="EMBL" id="MFC2972411.1"/>
    </source>
</evidence>
<accession>A0ABV7AU21</accession>
<evidence type="ECO:0000313" key="2">
    <source>
        <dbReference type="Proteomes" id="UP001595457"/>
    </source>
</evidence>
<dbReference type="RefSeq" id="WP_377814047.1">
    <property type="nucleotide sequence ID" value="NZ_JBHRSJ010000016.1"/>
</dbReference>
<gene>
    <name evidence="1" type="ORF">ACFOJE_09350</name>
</gene>
<protein>
    <submittedName>
        <fullName evidence="1">Uncharacterized protein</fullName>
    </submittedName>
</protein>
<organism evidence="1 2">
    <name type="scientific">Azotobacter bryophylli</name>
    <dbReference type="NCBI Taxonomy" id="1986537"/>
    <lineage>
        <taxon>Bacteria</taxon>
        <taxon>Pseudomonadati</taxon>
        <taxon>Pseudomonadota</taxon>
        <taxon>Gammaproteobacteria</taxon>
        <taxon>Pseudomonadales</taxon>
        <taxon>Pseudomonadaceae</taxon>
        <taxon>Azotobacter</taxon>
    </lineage>
</organism>
<name>A0ABV7AU21_9GAMM</name>
<dbReference type="EMBL" id="JBHRSJ010000016">
    <property type="protein sequence ID" value="MFC2972411.1"/>
    <property type="molecule type" value="Genomic_DNA"/>
</dbReference>
<keyword evidence="2" id="KW-1185">Reference proteome</keyword>
<proteinExistence type="predicted"/>
<reference evidence="2" key="1">
    <citation type="journal article" date="2019" name="Int. J. Syst. Evol. Microbiol.">
        <title>The Global Catalogue of Microorganisms (GCM) 10K type strain sequencing project: providing services to taxonomists for standard genome sequencing and annotation.</title>
        <authorList>
            <consortium name="The Broad Institute Genomics Platform"/>
            <consortium name="The Broad Institute Genome Sequencing Center for Infectious Disease"/>
            <person name="Wu L."/>
            <person name="Ma J."/>
        </authorList>
    </citation>
    <scope>NUCLEOTIDE SEQUENCE [LARGE SCALE GENOMIC DNA]</scope>
    <source>
        <strain evidence="2">KCTC 62195</strain>
    </source>
</reference>
<dbReference type="Proteomes" id="UP001595457">
    <property type="component" value="Unassembled WGS sequence"/>
</dbReference>